<keyword evidence="7" id="KW-0812">Transmembrane</keyword>
<accession>A0A835HVE9</accession>
<keyword evidence="3 6" id="KW-0378">Hydrolase</keyword>
<dbReference type="OrthoDB" id="1920620at2759"/>
<proteinExistence type="inferred from homology"/>
<protein>
    <recommendedName>
        <fullName evidence="8">Peptidase M48 domain-containing protein</fullName>
    </recommendedName>
</protein>
<feature type="transmembrane region" description="Helical" evidence="7">
    <location>
        <begin position="49"/>
        <end position="69"/>
    </location>
</feature>
<evidence type="ECO:0000313" key="9">
    <source>
        <dbReference type="EMBL" id="KAF9605043.1"/>
    </source>
</evidence>
<evidence type="ECO:0000256" key="2">
    <source>
        <dbReference type="ARBA" id="ARBA00022723"/>
    </source>
</evidence>
<keyword evidence="10" id="KW-1185">Reference proteome</keyword>
<feature type="domain" description="Peptidase M48" evidence="8">
    <location>
        <begin position="151"/>
        <end position="211"/>
    </location>
</feature>
<dbReference type="GO" id="GO:0046872">
    <property type="term" value="F:metal ion binding"/>
    <property type="evidence" value="ECO:0007669"/>
    <property type="project" value="UniProtKB-KW"/>
</dbReference>
<keyword evidence="7" id="KW-1133">Transmembrane helix</keyword>
<organism evidence="9 10">
    <name type="scientific">Coptis chinensis</name>
    <dbReference type="NCBI Taxonomy" id="261450"/>
    <lineage>
        <taxon>Eukaryota</taxon>
        <taxon>Viridiplantae</taxon>
        <taxon>Streptophyta</taxon>
        <taxon>Embryophyta</taxon>
        <taxon>Tracheophyta</taxon>
        <taxon>Spermatophyta</taxon>
        <taxon>Magnoliopsida</taxon>
        <taxon>Ranunculales</taxon>
        <taxon>Ranunculaceae</taxon>
        <taxon>Coptidoideae</taxon>
        <taxon>Coptis</taxon>
    </lineage>
</organism>
<dbReference type="InterPro" id="IPR051156">
    <property type="entry name" value="Mito/Outer_Membr_Metalloprot"/>
</dbReference>
<dbReference type="GO" id="GO:0016020">
    <property type="term" value="C:membrane"/>
    <property type="evidence" value="ECO:0007669"/>
    <property type="project" value="TreeGrafter"/>
</dbReference>
<dbReference type="Proteomes" id="UP000631114">
    <property type="component" value="Unassembled WGS sequence"/>
</dbReference>
<dbReference type="InterPro" id="IPR001915">
    <property type="entry name" value="Peptidase_M48"/>
</dbReference>
<feature type="domain" description="Peptidase M48" evidence="8">
    <location>
        <begin position="215"/>
        <end position="275"/>
    </location>
</feature>
<evidence type="ECO:0000256" key="1">
    <source>
        <dbReference type="ARBA" id="ARBA00022670"/>
    </source>
</evidence>
<reference evidence="9 10" key="1">
    <citation type="submission" date="2020-10" db="EMBL/GenBank/DDBJ databases">
        <title>The Coptis chinensis genome and diversification of protoberbering-type alkaloids.</title>
        <authorList>
            <person name="Wang B."/>
            <person name="Shu S."/>
            <person name="Song C."/>
            <person name="Liu Y."/>
        </authorList>
    </citation>
    <scope>NUCLEOTIDE SEQUENCE [LARGE SCALE GENOMIC DNA]</scope>
    <source>
        <strain evidence="9">HL-2020</strain>
        <tissue evidence="9">Leaf</tissue>
    </source>
</reference>
<dbReference type="AlphaFoldDB" id="A0A835HVE9"/>
<dbReference type="EMBL" id="JADFTS010000005">
    <property type="protein sequence ID" value="KAF9605043.1"/>
    <property type="molecule type" value="Genomic_DNA"/>
</dbReference>
<dbReference type="Pfam" id="PF01435">
    <property type="entry name" value="Peptidase_M48"/>
    <property type="match status" value="2"/>
</dbReference>
<name>A0A835HVE9_9MAGN</name>
<comment type="cofactor">
    <cofactor evidence="6">
        <name>Zn(2+)</name>
        <dbReference type="ChEBI" id="CHEBI:29105"/>
    </cofactor>
    <text evidence="6">Binds 1 zinc ion per subunit.</text>
</comment>
<evidence type="ECO:0000256" key="7">
    <source>
        <dbReference type="SAM" id="Phobius"/>
    </source>
</evidence>
<evidence type="ECO:0000256" key="6">
    <source>
        <dbReference type="RuleBase" id="RU003983"/>
    </source>
</evidence>
<dbReference type="PANTHER" id="PTHR22726">
    <property type="entry name" value="METALLOENDOPEPTIDASE OMA1"/>
    <property type="match status" value="1"/>
</dbReference>
<dbReference type="GO" id="GO:0004222">
    <property type="term" value="F:metalloendopeptidase activity"/>
    <property type="evidence" value="ECO:0007669"/>
    <property type="project" value="InterPro"/>
</dbReference>
<comment type="caution">
    <text evidence="9">The sequence shown here is derived from an EMBL/GenBank/DDBJ whole genome shotgun (WGS) entry which is preliminary data.</text>
</comment>
<evidence type="ECO:0000313" key="10">
    <source>
        <dbReference type="Proteomes" id="UP000631114"/>
    </source>
</evidence>
<dbReference type="Gene3D" id="3.30.2010.10">
    <property type="entry name" value="Metalloproteases ('zincins'), catalytic domain"/>
    <property type="match status" value="1"/>
</dbReference>
<dbReference type="PANTHER" id="PTHR22726:SF1">
    <property type="entry name" value="METALLOENDOPEPTIDASE OMA1, MITOCHONDRIAL"/>
    <property type="match status" value="1"/>
</dbReference>
<dbReference type="GO" id="GO:0051603">
    <property type="term" value="P:proteolysis involved in protein catabolic process"/>
    <property type="evidence" value="ECO:0007669"/>
    <property type="project" value="TreeGrafter"/>
</dbReference>
<keyword evidence="1 6" id="KW-0645">Protease</keyword>
<evidence type="ECO:0000259" key="8">
    <source>
        <dbReference type="Pfam" id="PF01435"/>
    </source>
</evidence>
<keyword evidence="7" id="KW-0472">Membrane</keyword>
<keyword evidence="5 6" id="KW-0482">Metalloprotease</keyword>
<gene>
    <name evidence="9" type="ORF">IFM89_013713</name>
</gene>
<sequence>MNWYRRAKLGITSFHNLTNSTTQLYGNTIIPTCKPPTSSFQRYYNVDSAIAVASGIVVSSWIGTLSYMFCYHGMRIVNVPFTNRKCLIMSTMMQKRLGDFILEGCMIKYKGKLLDEKDPHSVRAKLILKNIIQGLERQVKCNPNSNASGYYYDGFNWNILVIDNFVMDAFCIPGGTIFICVGTLQALTDGEVSAVIAHEVGHVVARHLVEFQHMLLNRRKRELEADYIGLLLMASAGYNPRIAVELWKNINLSYPDFSKGDHDHPSIEERANSLAQAHVMEQALTIYKEVTLHRPVN</sequence>
<keyword evidence="2" id="KW-0479">Metal-binding</keyword>
<comment type="similarity">
    <text evidence="6">Belongs to the peptidase M48 family.</text>
</comment>
<evidence type="ECO:0000256" key="4">
    <source>
        <dbReference type="ARBA" id="ARBA00022833"/>
    </source>
</evidence>
<keyword evidence="4 6" id="KW-0862">Zinc</keyword>
<evidence type="ECO:0000256" key="5">
    <source>
        <dbReference type="ARBA" id="ARBA00023049"/>
    </source>
</evidence>
<evidence type="ECO:0000256" key="3">
    <source>
        <dbReference type="ARBA" id="ARBA00022801"/>
    </source>
</evidence>